<reference evidence="6" key="1">
    <citation type="submission" date="2008-01" db="EMBL/GenBank/DDBJ databases">
        <title>Complete sequence of Thermoanaerobacter pseudethanolicus 39E.</title>
        <authorList>
            <person name="Copeland A."/>
            <person name="Lucas S."/>
            <person name="Lapidus A."/>
            <person name="Barry K."/>
            <person name="Glavina del Rio T."/>
            <person name="Dalin E."/>
            <person name="Tice H."/>
            <person name="Pitluck S."/>
            <person name="Bruce D."/>
            <person name="Goodwin L."/>
            <person name="Saunders E."/>
            <person name="Brettin T."/>
            <person name="Detter J.C."/>
            <person name="Han C."/>
            <person name="Schmutz J."/>
            <person name="Larimer F."/>
            <person name="Land M."/>
            <person name="Hauser L."/>
            <person name="Kyrpides N."/>
            <person name="Lykidis A."/>
            <person name="Hemme C."/>
            <person name="Fields M.W."/>
            <person name="He Z."/>
            <person name="Zhou J."/>
            <person name="Richardson P."/>
        </authorList>
    </citation>
    <scope>NUCLEOTIDE SEQUENCE [LARGE SCALE GENOMIC DNA]</scope>
    <source>
        <strain evidence="6">ATCC 33223 / DSM 2355 / 39E</strain>
    </source>
</reference>
<keyword evidence="2" id="KW-0472">Membrane</keyword>
<organism evidence="5 6">
    <name type="scientific">Thermoanaerobacter pseudethanolicus (strain ATCC 33223 / 39E)</name>
    <name type="common">Clostridium thermohydrosulfuricum</name>
    <dbReference type="NCBI Taxonomy" id="340099"/>
    <lineage>
        <taxon>Bacteria</taxon>
        <taxon>Bacillati</taxon>
        <taxon>Bacillota</taxon>
        <taxon>Clostridia</taxon>
        <taxon>Thermoanaerobacterales</taxon>
        <taxon>Thermoanaerobacteraceae</taxon>
        <taxon>Thermoanaerobacter</taxon>
    </lineage>
</organism>
<keyword evidence="2" id="KW-1133">Transmembrane helix</keyword>
<dbReference type="CAZy" id="GH23">
    <property type="family name" value="Glycoside Hydrolase Family 23"/>
</dbReference>
<keyword evidence="6" id="KW-1185">Reference proteome</keyword>
<dbReference type="SUPFAM" id="SSF53955">
    <property type="entry name" value="Lysozyme-like"/>
    <property type="match status" value="1"/>
</dbReference>
<dbReference type="PANTHER" id="PTHR21666">
    <property type="entry name" value="PEPTIDASE-RELATED"/>
    <property type="match status" value="1"/>
</dbReference>
<evidence type="ECO:0000256" key="2">
    <source>
        <dbReference type="SAM" id="Phobius"/>
    </source>
</evidence>
<protein>
    <submittedName>
        <fullName evidence="5">Peptidase M23B</fullName>
    </submittedName>
</protein>
<proteinExistence type="predicted"/>
<evidence type="ECO:0000259" key="4">
    <source>
        <dbReference type="Pfam" id="PF01551"/>
    </source>
</evidence>
<dbReference type="AlphaFoldDB" id="B0K830"/>
<dbReference type="InterPro" id="IPR050570">
    <property type="entry name" value="Cell_wall_metabolism_enzyme"/>
</dbReference>
<dbReference type="GO" id="GO:0004222">
    <property type="term" value="F:metalloendopeptidase activity"/>
    <property type="evidence" value="ECO:0007669"/>
    <property type="project" value="TreeGrafter"/>
</dbReference>
<dbReference type="EMBL" id="CP000924">
    <property type="protein sequence ID" value="ABY95850.1"/>
    <property type="molecule type" value="Genomic_DNA"/>
</dbReference>
<dbReference type="Gene3D" id="1.10.530.10">
    <property type="match status" value="1"/>
</dbReference>
<evidence type="ECO:0000259" key="3">
    <source>
        <dbReference type="Pfam" id="PF01464"/>
    </source>
</evidence>
<evidence type="ECO:0000313" key="6">
    <source>
        <dbReference type="Proteomes" id="UP000002156"/>
    </source>
</evidence>
<dbReference type="RefSeq" id="WP_012269803.1">
    <property type="nucleotide sequence ID" value="NC_010321.1"/>
</dbReference>
<dbReference type="HOGENOM" id="CLU_503374_0_0_9"/>
<name>B0K830_THEP3</name>
<keyword evidence="1" id="KW-0732">Signal</keyword>
<dbReference type="eggNOG" id="COG0741">
    <property type="taxonomic scope" value="Bacteria"/>
</dbReference>
<gene>
    <name evidence="5" type="ordered locus">Teth39_2229</name>
</gene>
<dbReference type="eggNOG" id="COG0739">
    <property type="taxonomic scope" value="Bacteria"/>
</dbReference>
<evidence type="ECO:0000256" key="1">
    <source>
        <dbReference type="ARBA" id="ARBA00022729"/>
    </source>
</evidence>
<dbReference type="Proteomes" id="UP000002156">
    <property type="component" value="Chromosome"/>
</dbReference>
<dbReference type="Pfam" id="PF01551">
    <property type="entry name" value="Peptidase_M23"/>
    <property type="match status" value="1"/>
</dbReference>
<accession>B0K830</accession>
<dbReference type="STRING" id="340099.Teth39_2229"/>
<feature type="domain" description="Transglycosylase SLT" evidence="3">
    <location>
        <begin position="413"/>
        <end position="502"/>
    </location>
</feature>
<dbReference type="Gene3D" id="2.70.70.10">
    <property type="entry name" value="Glucose Permease (Domain IIA)"/>
    <property type="match status" value="1"/>
</dbReference>
<dbReference type="FunFam" id="2.70.70.10:FF:000006">
    <property type="entry name" value="M23 family peptidase"/>
    <property type="match status" value="1"/>
</dbReference>
<dbReference type="PANTHER" id="PTHR21666:SF289">
    <property type="entry name" value="L-ALA--D-GLU ENDOPEPTIDASE"/>
    <property type="match status" value="1"/>
</dbReference>
<dbReference type="InterPro" id="IPR016047">
    <property type="entry name" value="M23ase_b-sheet_dom"/>
</dbReference>
<dbReference type="SUPFAM" id="SSF51261">
    <property type="entry name" value="Duplicated hybrid motif"/>
    <property type="match status" value="1"/>
</dbReference>
<dbReference type="Pfam" id="PF01464">
    <property type="entry name" value="SLT"/>
    <property type="match status" value="1"/>
</dbReference>
<feature type="transmembrane region" description="Helical" evidence="2">
    <location>
        <begin position="31"/>
        <end position="52"/>
    </location>
</feature>
<dbReference type="KEGG" id="tpd:Teth39_2229"/>
<feature type="domain" description="M23ase beta-sheet core" evidence="4">
    <location>
        <begin position="256"/>
        <end position="351"/>
    </location>
</feature>
<sequence precursor="true">MDNQVMILKNRVKNIISRYLWKAVKPVLLTFLPYLIIMGLVILILLSIFGAAPKQMAEGKEKVKKYVESIKPEVISKYRQEENFQLPWGIVYAVEEYANGWSKDVDMTRVRRIAEGLKPEFEYMDYTEKIVTVRFEVNAEGNVTAKEEVAYVPVKLLTQVRTYEGIYVFEYQEVTDVKGNESRTYMALKGMEFYEDYSKLDAVIAGEIKTSFYSSYKRETKTIELSGGKLLWPVPSSHTVTSPFGMRFHPVTGTYKMHTGIDIAANTRDEIVAAADGVVTTSGPYGGYGNTVVIDHSGGISTLYAHNSQVLVKVGDVVKKGQKIALAGSTGIATGSHLHFEVRVSGTPVNPLGDINVPAGSVAVNDSIDRKFILETGIAFMKGDQNLEWLLGIGASKEYAAKPGRIPENLLPVFKEAGREYGIPWYVLAAIAFRESSFNPNAIGPYLPELKTRAVGMMQFLQSTFDEYAVDGNNNGTKSPFEPEDAVFTAARYLAANRDVYLRKGFNEDEALRYAVWHYNHAWWYVDQVMAIGEKYKNNYP</sequence>
<dbReference type="CDD" id="cd13399">
    <property type="entry name" value="Slt35-like"/>
    <property type="match status" value="1"/>
</dbReference>
<keyword evidence="2" id="KW-0812">Transmembrane</keyword>
<dbReference type="InterPro" id="IPR008258">
    <property type="entry name" value="Transglycosylase_SLT_dom_1"/>
</dbReference>
<evidence type="ECO:0000313" key="5">
    <source>
        <dbReference type="EMBL" id="ABY95850.1"/>
    </source>
</evidence>
<dbReference type="InterPro" id="IPR011055">
    <property type="entry name" value="Dup_hybrid_motif"/>
</dbReference>
<dbReference type="InterPro" id="IPR023346">
    <property type="entry name" value="Lysozyme-like_dom_sf"/>
</dbReference>
<dbReference type="CDD" id="cd12797">
    <property type="entry name" value="M23_peptidase"/>
    <property type="match status" value="1"/>
</dbReference>